<dbReference type="InterPro" id="IPR036513">
    <property type="entry name" value="STAS_dom_sf"/>
</dbReference>
<protein>
    <submittedName>
        <fullName evidence="3">STAS domain-containing protein</fullName>
    </submittedName>
</protein>
<sequence>MNGGPALVSIMRQGSTLIASVHTALDDSQLVRFEHDLVHQIGEHRSRGVIIDVAALDVIDSFAALTLRRIAEMARLRGALTVVVGIQPEVAFTMVRLGMGTGNVPTALDLEEGLGLLAAQTPPEPHQAPRAGSERRDAPR</sequence>
<comment type="caution">
    <text evidence="3">The sequence shown here is derived from an EMBL/GenBank/DDBJ whole genome shotgun (WGS) entry which is preliminary data.</text>
</comment>
<dbReference type="Proteomes" id="UP001500730">
    <property type="component" value="Unassembled WGS sequence"/>
</dbReference>
<dbReference type="PANTHER" id="PTHR33745">
    <property type="entry name" value="RSBT ANTAGONIST PROTEIN RSBS-RELATED"/>
    <property type="match status" value="1"/>
</dbReference>
<dbReference type="CDD" id="cd07041">
    <property type="entry name" value="STAS_RsbR_RsbS_like"/>
    <property type="match status" value="1"/>
</dbReference>
<dbReference type="PROSITE" id="PS50801">
    <property type="entry name" value="STAS"/>
    <property type="match status" value="1"/>
</dbReference>
<evidence type="ECO:0000259" key="2">
    <source>
        <dbReference type="PROSITE" id="PS50801"/>
    </source>
</evidence>
<dbReference type="EMBL" id="BAAARE010000001">
    <property type="protein sequence ID" value="GAA2467581.1"/>
    <property type="molecule type" value="Genomic_DNA"/>
</dbReference>
<dbReference type="Pfam" id="PF01740">
    <property type="entry name" value="STAS"/>
    <property type="match status" value="1"/>
</dbReference>
<organism evidence="3 4">
    <name type="scientific">Terrabacter carboxydivorans</name>
    <dbReference type="NCBI Taxonomy" id="619730"/>
    <lineage>
        <taxon>Bacteria</taxon>
        <taxon>Bacillati</taxon>
        <taxon>Actinomycetota</taxon>
        <taxon>Actinomycetes</taxon>
        <taxon>Micrococcales</taxon>
        <taxon>Intrasporangiaceae</taxon>
        <taxon>Terrabacter</taxon>
    </lineage>
</organism>
<accession>A0ABN3KR98</accession>
<dbReference type="InterPro" id="IPR002645">
    <property type="entry name" value="STAS_dom"/>
</dbReference>
<gene>
    <name evidence="3" type="ORF">GCM10009858_00920</name>
</gene>
<name>A0ABN3KR98_9MICO</name>
<evidence type="ECO:0000313" key="4">
    <source>
        <dbReference type="Proteomes" id="UP001500730"/>
    </source>
</evidence>
<feature type="domain" description="STAS" evidence="2">
    <location>
        <begin position="6"/>
        <end position="117"/>
    </location>
</feature>
<evidence type="ECO:0000256" key="1">
    <source>
        <dbReference type="SAM" id="MobiDB-lite"/>
    </source>
</evidence>
<feature type="region of interest" description="Disordered" evidence="1">
    <location>
        <begin position="120"/>
        <end position="140"/>
    </location>
</feature>
<evidence type="ECO:0000313" key="3">
    <source>
        <dbReference type="EMBL" id="GAA2467581.1"/>
    </source>
</evidence>
<reference evidence="3 4" key="1">
    <citation type="journal article" date="2019" name="Int. J. Syst. Evol. Microbiol.">
        <title>The Global Catalogue of Microorganisms (GCM) 10K type strain sequencing project: providing services to taxonomists for standard genome sequencing and annotation.</title>
        <authorList>
            <consortium name="The Broad Institute Genomics Platform"/>
            <consortium name="The Broad Institute Genome Sequencing Center for Infectious Disease"/>
            <person name="Wu L."/>
            <person name="Ma J."/>
        </authorList>
    </citation>
    <scope>NUCLEOTIDE SEQUENCE [LARGE SCALE GENOMIC DNA]</scope>
    <source>
        <strain evidence="3 4">JCM 16259</strain>
    </source>
</reference>
<proteinExistence type="predicted"/>
<dbReference type="PANTHER" id="PTHR33745:SF1">
    <property type="entry name" value="RSBT ANTAGONIST PROTEIN RSBS"/>
    <property type="match status" value="1"/>
</dbReference>
<dbReference type="SUPFAM" id="SSF52091">
    <property type="entry name" value="SpoIIaa-like"/>
    <property type="match status" value="1"/>
</dbReference>
<dbReference type="InterPro" id="IPR051932">
    <property type="entry name" value="Bact_StressResp_Reg"/>
</dbReference>
<keyword evidence="4" id="KW-1185">Reference proteome</keyword>
<dbReference type="Gene3D" id="3.30.750.24">
    <property type="entry name" value="STAS domain"/>
    <property type="match status" value="1"/>
</dbReference>